<protein>
    <recommendedName>
        <fullName evidence="4">RNA polymerase sigma-70 region 2 domain-containing protein</fullName>
    </recommendedName>
</protein>
<evidence type="ECO:0000259" key="4">
    <source>
        <dbReference type="Pfam" id="PF04542"/>
    </source>
</evidence>
<dbReference type="SUPFAM" id="SSF88946">
    <property type="entry name" value="Sigma2 domain of RNA polymerase sigma factors"/>
    <property type="match status" value="1"/>
</dbReference>
<dbReference type="Gene3D" id="1.10.1740.10">
    <property type="match status" value="1"/>
</dbReference>
<name>A0A382CJB7_9ZZZZ</name>
<gene>
    <name evidence="5" type="ORF">METZ01_LOCUS178788</name>
</gene>
<dbReference type="PANTHER" id="PTHR43133:SF57">
    <property type="entry name" value="RNA POLYMERASE SIGMA-70 FACTOR"/>
    <property type="match status" value="1"/>
</dbReference>
<dbReference type="InterPro" id="IPR014284">
    <property type="entry name" value="RNA_pol_sigma-70_dom"/>
</dbReference>
<feature type="non-terminal residue" evidence="5">
    <location>
        <position position="138"/>
    </location>
</feature>
<dbReference type="Pfam" id="PF04542">
    <property type="entry name" value="Sigma70_r2"/>
    <property type="match status" value="1"/>
</dbReference>
<dbReference type="AlphaFoldDB" id="A0A382CJB7"/>
<dbReference type="NCBIfam" id="TIGR02937">
    <property type="entry name" value="sigma70-ECF"/>
    <property type="match status" value="1"/>
</dbReference>
<sequence>MLEQGVSPSLDEELSPQFNERVTVEAAQKGDTDALGVLYEHYFPRVFRFVSVRVFQQEDAEDIVNDIFMRIVSNISRFHWEGAPFGAWVFRIARNEVVNHIRRSSRQLEKEPLFDSIPDEKKDHVGDLEKEEALEYVR</sequence>
<dbReference type="GO" id="GO:0006352">
    <property type="term" value="P:DNA-templated transcription initiation"/>
    <property type="evidence" value="ECO:0007669"/>
    <property type="project" value="InterPro"/>
</dbReference>
<accession>A0A382CJB7</accession>
<reference evidence="5" key="1">
    <citation type="submission" date="2018-05" db="EMBL/GenBank/DDBJ databases">
        <authorList>
            <person name="Lanie J.A."/>
            <person name="Ng W.-L."/>
            <person name="Kazmierczak K.M."/>
            <person name="Andrzejewski T.M."/>
            <person name="Davidsen T.M."/>
            <person name="Wayne K.J."/>
            <person name="Tettelin H."/>
            <person name="Glass J.I."/>
            <person name="Rusch D."/>
            <person name="Podicherti R."/>
            <person name="Tsui H.-C.T."/>
            <person name="Winkler M.E."/>
        </authorList>
    </citation>
    <scope>NUCLEOTIDE SEQUENCE</scope>
</reference>
<dbReference type="InterPro" id="IPR007627">
    <property type="entry name" value="RNA_pol_sigma70_r2"/>
</dbReference>
<feature type="domain" description="RNA polymerase sigma-70 region 2" evidence="4">
    <location>
        <begin position="38"/>
        <end position="106"/>
    </location>
</feature>
<dbReference type="InterPro" id="IPR039425">
    <property type="entry name" value="RNA_pol_sigma-70-like"/>
</dbReference>
<dbReference type="EMBL" id="UINC01034693">
    <property type="protein sequence ID" value="SVB25934.1"/>
    <property type="molecule type" value="Genomic_DNA"/>
</dbReference>
<organism evidence="5">
    <name type="scientific">marine metagenome</name>
    <dbReference type="NCBI Taxonomy" id="408172"/>
    <lineage>
        <taxon>unclassified sequences</taxon>
        <taxon>metagenomes</taxon>
        <taxon>ecological metagenomes</taxon>
    </lineage>
</organism>
<dbReference type="GO" id="GO:0016987">
    <property type="term" value="F:sigma factor activity"/>
    <property type="evidence" value="ECO:0007669"/>
    <property type="project" value="UniProtKB-KW"/>
</dbReference>
<keyword evidence="3" id="KW-0804">Transcription</keyword>
<keyword evidence="2" id="KW-0731">Sigma factor</keyword>
<dbReference type="InterPro" id="IPR013325">
    <property type="entry name" value="RNA_pol_sigma_r2"/>
</dbReference>
<dbReference type="PANTHER" id="PTHR43133">
    <property type="entry name" value="RNA POLYMERASE ECF-TYPE SIGMA FACTO"/>
    <property type="match status" value="1"/>
</dbReference>
<proteinExistence type="predicted"/>
<evidence type="ECO:0000313" key="5">
    <source>
        <dbReference type="EMBL" id="SVB25934.1"/>
    </source>
</evidence>
<evidence type="ECO:0000256" key="3">
    <source>
        <dbReference type="ARBA" id="ARBA00023163"/>
    </source>
</evidence>
<keyword evidence="1" id="KW-0805">Transcription regulation</keyword>
<evidence type="ECO:0000256" key="2">
    <source>
        <dbReference type="ARBA" id="ARBA00023082"/>
    </source>
</evidence>
<evidence type="ECO:0000256" key="1">
    <source>
        <dbReference type="ARBA" id="ARBA00023015"/>
    </source>
</evidence>